<name>A0ABQ9I6K9_9NEOP</name>
<evidence type="ECO:0000313" key="1">
    <source>
        <dbReference type="EMBL" id="KAJ8892272.1"/>
    </source>
</evidence>
<dbReference type="Proteomes" id="UP001159363">
    <property type="component" value="Chromosome 2"/>
</dbReference>
<accession>A0ABQ9I6K9</accession>
<dbReference type="EMBL" id="JARBHB010000002">
    <property type="protein sequence ID" value="KAJ8892272.1"/>
    <property type="molecule type" value="Genomic_DNA"/>
</dbReference>
<gene>
    <name evidence="1" type="ORF">PR048_004852</name>
</gene>
<organism evidence="1 2">
    <name type="scientific">Dryococelus australis</name>
    <dbReference type="NCBI Taxonomy" id="614101"/>
    <lineage>
        <taxon>Eukaryota</taxon>
        <taxon>Metazoa</taxon>
        <taxon>Ecdysozoa</taxon>
        <taxon>Arthropoda</taxon>
        <taxon>Hexapoda</taxon>
        <taxon>Insecta</taxon>
        <taxon>Pterygota</taxon>
        <taxon>Neoptera</taxon>
        <taxon>Polyneoptera</taxon>
        <taxon>Phasmatodea</taxon>
        <taxon>Verophasmatodea</taxon>
        <taxon>Anareolatae</taxon>
        <taxon>Phasmatidae</taxon>
        <taxon>Eurycanthinae</taxon>
        <taxon>Dryococelus</taxon>
    </lineage>
</organism>
<sequence>MPSHEENLAMIVVSGAALLMTHPFIKSAGSELMLDMRSQAISGQYKNFTSVSPTDFENILSRIGSKIAKQTSYCRSPVSAQDRLAVTLRYLATEISTQACNICSGFLSSLIGRIIPDVCGALVQELKRYVKELSKTFEIDWNVRHCVGALDGKHVLLQTPVHLEGCQGRLSDGGVFKNCELYNMLSEDMLGLPLPEERTRRETKIPYFFVADSVFPPWENIMKPYPGDLPQDHSREFSFLIEKTMLLEPPKAELIVIILLHNYLRNHSSTLYMPHGSLDHEENDVLIEGQWRSEVNTPMIPLRNIPRAIPAVYHKIRDEGSIKAVCFCKPELAERYRLPPTAPCFGSAEVRERRTHARPYQELVPTCTDNLFVLVEKNRLQADRDERFATTFRFVRVYAPLHTPKKMLHHLPKIEDIKLIFFSDKFGNVAVPADA</sequence>
<keyword evidence="2" id="KW-1185">Reference proteome</keyword>
<proteinExistence type="predicted"/>
<reference evidence="1 2" key="1">
    <citation type="submission" date="2023-02" db="EMBL/GenBank/DDBJ databases">
        <title>LHISI_Scaffold_Assembly.</title>
        <authorList>
            <person name="Stuart O.P."/>
            <person name="Cleave R."/>
            <person name="Magrath M.J.L."/>
            <person name="Mikheyev A.S."/>
        </authorList>
    </citation>
    <scope>NUCLEOTIDE SEQUENCE [LARGE SCALE GENOMIC DNA]</scope>
    <source>
        <strain evidence="1">Daus_M_001</strain>
        <tissue evidence="1">Leg muscle</tissue>
    </source>
</reference>
<evidence type="ECO:0000313" key="2">
    <source>
        <dbReference type="Proteomes" id="UP001159363"/>
    </source>
</evidence>
<protein>
    <recommendedName>
        <fullName evidence="3">DDE Tnp4 domain-containing protein</fullName>
    </recommendedName>
</protein>
<comment type="caution">
    <text evidence="1">The sequence shown here is derived from an EMBL/GenBank/DDBJ whole genome shotgun (WGS) entry which is preliminary data.</text>
</comment>
<evidence type="ECO:0008006" key="3">
    <source>
        <dbReference type="Google" id="ProtNLM"/>
    </source>
</evidence>